<evidence type="ECO:0000313" key="9">
    <source>
        <dbReference type="Proteomes" id="UP000279859"/>
    </source>
</evidence>
<comment type="caution">
    <text evidence="8">The sequence shown here is derived from an EMBL/GenBank/DDBJ whole genome shotgun (WGS) entry which is preliminary data.</text>
</comment>
<evidence type="ECO:0000259" key="7">
    <source>
        <dbReference type="Pfam" id="PF08240"/>
    </source>
</evidence>
<keyword evidence="5" id="KW-0560">Oxidoreductase</keyword>
<dbReference type="OrthoDB" id="9797931at2"/>
<keyword evidence="3" id="KW-0479">Metal-binding</keyword>
<dbReference type="PANTHER" id="PTHR43161">
    <property type="entry name" value="SORBITOL DEHYDROGENASE"/>
    <property type="match status" value="1"/>
</dbReference>
<comment type="cofactor">
    <cofactor evidence="1">
        <name>Zn(2+)</name>
        <dbReference type="ChEBI" id="CHEBI:29105"/>
    </cofactor>
</comment>
<dbReference type="GO" id="GO:0016491">
    <property type="term" value="F:oxidoreductase activity"/>
    <property type="evidence" value="ECO:0007669"/>
    <property type="project" value="UniProtKB-KW"/>
</dbReference>
<evidence type="ECO:0000256" key="1">
    <source>
        <dbReference type="ARBA" id="ARBA00001947"/>
    </source>
</evidence>
<evidence type="ECO:0000256" key="5">
    <source>
        <dbReference type="ARBA" id="ARBA00023002"/>
    </source>
</evidence>
<dbReference type="Gene3D" id="3.90.180.10">
    <property type="entry name" value="Medium-chain alcohol dehydrogenases, catalytic domain"/>
    <property type="match status" value="1"/>
</dbReference>
<dbReference type="RefSeq" id="WP_123044463.1">
    <property type="nucleotide sequence ID" value="NZ_RDSR01000001.1"/>
</dbReference>
<dbReference type="SUPFAM" id="SSF50129">
    <property type="entry name" value="GroES-like"/>
    <property type="match status" value="1"/>
</dbReference>
<gene>
    <name evidence="8" type="ORF">EEJ31_01310</name>
</gene>
<keyword evidence="4" id="KW-0862">Zinc</keyword>
<evidence type="ECO:0000256" key="2">
    <source>
        <dbReference type="ARBA" id="ARBA00008072"/>
    </source>
</evidence>
<reference evidence="8 9" key="1">
    <citation type="submission" date="2018-11" db="EMBL/GenBank/DDBJ databases">
        <title>Cryobacterium sp. nov., isolated from rhizosphere soil of lettuce.</title>
        <authorList>
            <person name="Wang Y."/>
        </authorList>
    </citation>
    <scope>NUCLEOTIDE SEQUENCE [LARGE SCALE GENOMIC DNA]</scope>
    <source>
        <strain evidence="8 9">NEAU-85</strain>
    </source>
</reference>
<dbReference type="InterPro" id="IPR036291">
    <property type="entry name" value="NAD(P)-bd_dom_sf"/>
</dbReference>
<dbReference type="SUPFAM" id="SSF51735">
    <property type="entry name" value="NAD(P)-binding Rossmann-fold domains"/>
    <property type="match status" value="1"/>
</dbReference>
<evidence type="ECO:0000259" key="6">
    <source>
        <dbReference type="Pfam" id="PF00107"/>
    </source>
</evidence>
<accession>A0A3M8LPN1</accession>
<sequence>MQSSTTVTPARQRAAVIHGTRDLRVDALAVPTPQAGEALVQVRAVGICGSDFGYLSGAAKYPVKAPFVLGHEASGVIAGLGEQTTDAAGSATPLAVGTRVALVPGSSCGECDSCLAGWDNLCPNVTYLGSAATDPHVDGALQEYLVVPVGRLIAIPDSVSDAAAALLEPLAVAEHAVRRGQVSAENVLVVGGGAIGQLLALCARAAGAAEVTICETQERRRQLALDHGADHAVDPAGLEALMNDGAHYDVVLDATGNPAVLDLGIRATTPGDGRLIIVGNLPADTGLPAETVRRAEIWVTATFRFPAGLDRALELVTSGLDIDWLVERSADLDGLDEALAAAASADPPLKIQVSPNPAPTP</sequence>
<organism evidence="8 9">
    <name type="scientific">Cryobacterium tepidiphilum</name>
    <dbReference type="NCBI Taxonomy" id="2486026"/>
    <lineage>
        <taxon>Bacteria</taxon>
        <taxon>Bacillati</taxon>
        <taxon>Actinomycetota</taxon>
        <taxon>Actinomycetes</taxon>
        <taxon>Micrococcales</taxon>
        <taxon>Microbacteriaceae</taxon>
        <taxon>Cryobacterium</taxon>
    </lineage>
</organism>
<dbReference type="AlphaFoldDB" id="A0A3M8LPN1"/>
<dbReference type="PANTHER" id="PTHR43161:SF9">
    <property type="entry name" value="SORBITOL DEHYDROGENASE"/>
    <property type="match status" value="1"/>
</dbReference>
<dbReference type="GO" id="GO:0046872">
    <property type="term" value="F:metal ion binding"/>
    <property type="evidence" value="ECO:0007669"/>
    <property type="project" value="UniProtKB-KW"/>
</dbReference>
<evidence type="ECO:0000313" key="8">
    <source>
        <dbReference type="EMBL" id="RNE67433.1"/>
    </source>
</evidence>
<dbReference type="InterPro" id="IPR011032">
    <property type="entry name" value="GroES-like_sf"/>
</dbReference>
<comment type="similarity">
    <text evidence="2">Belongs to the zinc-containing alcohol dehydrogenase family.</text>
</comment>
<feature type="domain" description="Alcohol dehydrogenase-like C-terminal" evidence="6">
    <location>
        <begin position="194"/>
        <end position="304"/>
    </location>
</feature>
<dbReference type="InterPro" id="IPR013154">
    <property type="entry name" value="ADH-like_N"/>
</dbReference>
<dbReference type="Proteomes" id="UP000279859">
    <property type="component" value="Unassembled WGS sequence"/>
</dbReference>
<proteinExistence type="inferred from homology"/>
<feature type="domain" description="Alcohol dehydrogenase-like N-terminal" evidence="7">
    <location>
        <begin position="35"/>
        <end position="157"/>
    </location>
</feature>
<name>A0A3M8LPN1_9MICO</name>
<dbReference type="Gene3D" id="3.40.50.720">
    <property type="entry name" value="NAD(P)-binding Rossmann-like Domain"/>
    <property type="match status" value="1"/>
</dbReference>
<dbReference type="InterPro" id="IPR013149">
    <property type="entry name" value="ADH-like_C"/>
</dbReference>
<protein>
    <submittedName>
        <fullName evidence="8">NAD(P)-dependent alcohol dehydrogenase</fullName>
    </submittedName>
</protein>
<evidence type="ECO:0000256" key="4">
    <source>
        <dbReference type="ARBA" id="ARBA00022833"/>
    </source>
</evidence>
<keyword evidence="9" id="KW-1185">Reference proteome</keyword>
<evidence type="ECO:0000256" key="3">
    <source>
        <dbReference type="ARBA" id="ARBA00022723"/>
    </source>
</evidence>
<dbReference type="Pfam" id="PF00107">
    <property type="entry name" value="ADH_zinc_N"/>
    <property type="match status" value="1"/>
</dbReference>
<dbReference type="EMBL" id="RDSR01000001">
    <property type="protein sequence ID" value="RNE67433.1"/>
    <property type="molecule type" value="Genomic_DNA"/>
</dbReference>
<dbReference type="Pfam" id="PF08240">
    <property type="entry name" value="ADH_N"/>
    <property type="match status" value="1"/>
</dbReference>